<organism evidence="1">
    <name type="scientific">marine sediment metagenome</name>
    <dbReference type="NCBI Taxonomy" id="412755"/>
    <lineage>
        <taxon>unclassified sequences</taxon>
        <taxon>metagenomes</taxon>
        <taxon>ecological metagenomes</taxon>
    </lineage>
</organism>
<reference evidence="1" key="1">
    <citation type="journal article" date="2015" name="Nature">
        <title>Complex archaea that bridge the gap between prokaryotes and eukaryotes.</title>
        <authorList>
            <person name="Spang A."/>
            <person name="Saw J.H."/>
            <person name="Jorgensen S.L."/>
            <person name="Zaremba-Niedzwiedzka K."/>
            <person name="Martijn J."/>
            <person name="Lind A.E."/>
            <person name="van Eijk R."/>
            <person name="Schleper C."/>
            <person name="Guy L."/>
            <person name="Ettema T.J."/>
        </authorList>
    </citation>
    <scope>NUCLEOTIDE SEQUENCE</scope>
</reference>
<sequence length="192" mass="21916">MSSAPFRVSTNAFKLDFTNARFVRGNQESKHFHLVEKFFKGQAKTLEKLRKQEDRICEIFKYDGNPVGLIVYKKENQGDDSLKIENSLAVKSLIVFDDSAKREGFRACLLRRLAKVAEKNKVSSIHMKVDERDESVNKFLADHGFVIIESSKGENRNKHVLKRSLLKASSSAEPAIKRKRAALEAEEMDEKV</sequence>
<evidence type="ECO:0008006" key="2">
    <source>
        <dbReference type="Google" id="ProtNLM"/>
    </source>
</evidence>
<accession>A0A0F9KAU0</accession>
<dbReference type="EMBL" id="LAZR01008356">
    <property type="protein sequence ID" value="KKM79279.1"/>
    <property type="molecule type" value="Genomic_DNA"/>
</dbReference>
<evidence type="ECO:0000313" key="1">
    <source>
        <dbReference type="EMBL" id="KKM79279.1"/>
    </source>
</evidence>
<gene>
    <name evidence="1" type="ORF">LCGC14_1351540</name>
</gene>
<dbReference type="Gene3D" id="3.40.630.30">
    <property type="match status" value="1"/>
</dbReference>
<proteinExistence type="predicted"/>
<protein>
    <recommendedName>
        <fullName evidence="2">N-acetyltransferase domain-containing protein</fullName>
    </recommendedName>
</protein>
<comment type="caution">
    <text evidence="1">The sequence shown here is derived from an EMBL/GenBank/DDBJ whole genome shotgun (WGS) entry which is preliminary data.</text>
</comment>
<dbReference type="InterPro" id="IPR016181">
    <property type="entry name" value="Acyl_CoA_acyltransferase"/>
</dbReference>
<dbReference type="SUPFAM" id="SSF55729">
    <property type="entry name" value="Acyl-CoA N-acyltransferases (Nat)"/>
    <property type="match status" value="1"/>
</dbReference>
<name>A0A0F9KAU0_9ZZZZ</name>
<dbReference type="AlphaFoldDB" id="A0A0F9KAU0"/>